<evidence type="ECO:0000256" key="1">
    <source>
        <dbReference type="ARBA" id="ARBA00023002"/>
    </source>
</evidence>
<keyword evidence="1" id="KW-0560">Oxidoreductase</keyword>
<name>A0A6J4PUQ6_9ACTN</name>
<feature type="domain" description="FAD-binding" evidence="2">
    <location>
        <begin position="30"/>
        <end position="149"/>
    </location>
</feature>
<dbReference type="SUPFAM" id="SSF51905">
    <property type="entry name" value="FAD/NAD(P)-binding domain"/>
    <property type="match status" value="1"/>
</dbReference>
<evidence type="ECO:0000313" key="3">
    <source>
        <dbReference type="EMBL" id="CAA9422338.1"/>
    </source>
</evidence>
<dbReference type="GO" id="GO:0019622">
    <property type="term" value="P:3-(3-hydroxy)phenylpropionate catabolic process"/>
    <property type="evidence" value="ECO:0007669"/>
    <property type="project" value="TreeGrafter"/>
</dbReference>
<evidence type="ECO:0000259" key="2">
    <source>
        <dbReference type="Pfam" id="PF01494"/>
    </source>
</evidence>
<dbReference type="Pfam" id="PF01494">
    <property type="entry name" value="FAD_binding_3"/>
    <property type="match status" value="1"/>
</dbReference>
<dbReference type="InterPro" id="IPR036188">
    <property type="entry name" value="FAD/NAD-bd_sf"/>
</dbReference>
<sequence length="172" mass="19393">MQCDLPKKLSRIVLDPKRPYGFFYFAPGRWRFIHRINESEDRREAITESPATELLHSKPSRARTSRFLWTSAFRLGQGQSQTYRQGRWFLCGDAAHAMGPSAGAGMMVGVLGTWRLAWRLALATKGDPRGQALLDGYEREQRAASEEVPCNAYWLGRNEQVSGSSPLGPLFC</sequence>
<accession>A0A6J4PUQ6</accession>
<organism evidence="3">
    <name type="scientific">uncultured Rubrobacteraceae bacterium</name>
    <dbReference type="NCBI Taxonomy" id="349277"/>
    <lineage>
        <taxon>Bacteria</taxon>
        <taxon>Bacillati</taxon>
        <taxon>Actinomycetota</taxon>
        <taxon>Rubrobacteria</taxon>
        <taxon>Rubrobacterales</taxon>
        <taxon>Rubrobacteraceae</taxon>
        <taxon>environmental samples</taxon>
    </lineage>
</organism>
<protein>
    <recommendedName>
        <fullName evidence="2">FAD-binding domain-containing protein</fullName>
    </recommendedName>
</protein>
<dbReference type="AlphaFoldDB" id="A0A6J4PUQ6"/>
<dbReference type="EMBL" id="CADCUZ010000096">
    <property type="protein sequence ID" value="CAA9422338.1"/>
    <property type="molecule type" value="Genomic_DNA"/>
</dbReference>
<dbReference type="PRINTS" id="PR00420">
    <property type="entry name" value="RNGMNOXGNASE"/>
</dbReference>
<dbReference type="PANTHER" id="PTHR43476:SF3">
    <property type="entry name" value="FAD-BINDING MONOOXYGENASE"/>
    <property type="match status" value="1"/>
</dbReference>
<dbReference type="PANTHER" id="PTHR43476">
    <property type="entry name" value="3-(3-HYDROXY-PHENYL)PROPIONATE/3-HYDROXYCINNAMIC ACID HYDROXYLASE"/>
    <property type="match status" value="1"/>
</dbReference>
<dbReference type="GO" id="GO:0008688">
    <property type="term" value="F:3-(3-hydroxyphenyl)propionate hydroxylase activity"/>
    <property type="evidence" value="ECO:0007669"/>
    <property type="project" value="TreeGrafter"/>
</dbReference>
<reference evidence="3" key="1">
    <citation type="submission" date="2020-02" db="EMBL/GenBank/DDBJ databases">
        <authorList>
            <person name="Meier V. D."/>
        </authorList>
    </citation>
    <scope>NUCLEOTIDE SEQUENCE</scope>
    <source>
        <strain evidence="3">AVDCRST_MAG55</strain>
    </source>
</reference>
<dbReference type="InterPro" id="IPR050631">
    <property type="entry name" value="PheA/TfdB_FAD_monoxygenase"/>
</dbReference>
<dbReference type="GO" id="GO:0071949">
    <property type="term" value="F:FAD binding"/>
    <property type="evidence" value="ECO:0007669"/>
    <property type="project" value="InterPro"/>
</dbReference>
<gene>
    <name evidence="3" type="ORF">AVDCRST_MAG55-2079</name>
</gene>
<dbReference type="Gene3D" id="3.50.50.60">
    <property type="entry name" value="FAD/NAD(P)-binding domain"/>
    <property type="match status" value="1"/>
</dbReference>
<dbReference type="Gene3D" id="3.30.70.2450">
    <property type="match status" value="1"/>
</dbReference>
<proteinExistence type="predicted"/>
<dbReference type="InterPro" id="IPR002938">
    <property type="entry name" value="FAD-bd"/>
</dbReference>